<sequence>MRPTPARATVPYFCQWESAHRAGEIIRGELALADDPAWRNSGARDLDEYVRWASHVCGMACLKMVLAARTGHAYATLELARRSLSYGAYVEEPDGSIRGLIYAPFVQYVAEVFGMRAHVRVGLPASGLPELMTRADYFIASVHPSIRWPAVQPPKKGGHLVLVTRATPDAVTFHNPSGEPGSQADVVLPLADFDRFYAGRGVEIPPAG</sequence>
<evidence type="ECO:0000313" key="4">
    <source>
        <dbReference type="Proteomes" id="UP001158644"/>
    </source>
</evidence>
<comment type="caution">
    <text evidence="2">The sequence shown here is derived from an EMBL/GenBank/DDBJ whole genome shotgun (WGS) entry which is preliminary data.</text>
</comment>
<dbReference type="RefSeq" id="WP_180100689.1">
    <property type="nucleotide sequence ID" value="NZ_CADIKR010000009.1"/>
</dbReference>
<name>A0ABD4YZK8_9BURK</name>
<reference evidence="1 3" key="1">
    <citation type="submission" date="2020-04" db="EMBL/GenBank/DDBJ databases">
        <authorList>
            <person name="De Canck E."/>
        </authorList>
    </citation>
    <scope>NUCLEOTIDE SEQUENCE [LARGE SCALE GENOMIC DNA]</scope>
    <source>
        <strain evidence="1 3">LMG 3415</strain>
    </source>
</reference>
<organism evidence="2 4">
    <name type="scientific">Achromobacter mucicolens</name>
    <dbReference type="NCBI Taxonomy" id="1389922"/>
    <lineage>
        <taxon>Bacteria</taxon>
        <taxon>Pseudomonadati</taxon>
        <taxon>Pseudomonadota</taxon>
        <taxon>Betaproteobacteria</taxon>
        <taxon>Burkholderiales</taxon>
        <taxon>Alcaligenaceae</taxon>
        <taxon>Achromobacter</taxon>
    </lineage>
</organism>
<dbReference type="EMBL" id="CADIKR010000009">
    <property type="protein sequence ID" value="CAB3921601.1"/>
    <property type="molecule type" value="Genomic_DNA"/>
</dbReference>
<evidence type="ECO:0000313" key="3">
    <source>
        <dbReference type="Proteomes" id="UP000507140"/>
    </source>
</evidence>
<evidence type="ECO:0000313" key="1">
    <source>
        <dbReference type="EMBL" id="CAB3921601.1"/>
    </source>
</evidence>
<dbReference type="EMBL" id="JAOBZK010000042">
    <property type="protein sequence ID" value="MDH1180952.1"/>
    <property type="molecule type" value="Genomic_DNA"/>
</dbReference>
<dbReference type="AlphaFoldDB" id="A0ABD4YZK8"/>
<dbReference type="Proteomes" id="UP001158644">
    <property type="component" value="Unassembled WGS sequence"/>
</dbReference>
<dbReference type="Gene3D" id="3.90.70.10">
    <property type="entry name" value="Cysteine proteinases"/>
    <property type="match status" value="1"/>
</dbReference>
<dbReference type="Proteomes" id="UP000507140">
    <property type="component" value="Unassembled WGS sequence"/>
</dbReference>
<gene>
    <name evidence="1" type="ORF">LMG3415_05602</name>
    <name evidence="2" type="ORF">N5C72_22970</name>
</gene>
<accession>A0ABD4YZK8</accession>
<reference evidence="2 4" key="2">
    <citation type="submission" date="2022-09" db="EMBL/GenBank/DDBJ databases">
        <title>Intensive care unit water sources are persistently colonized with multi-drug resistant bacteria and are the site of extensive horizontal gene transfer of antibiotic resistance genes.</title>
        <authorList>
            <person name="Diorio-Toth L."/>
        </authorList>
    </citation>
    <scope>NUCLEOTIDE SEQUENCE [LARGE SCALE GENOMIC DNA]</scope>
    <source>
        <strain evidence="2 4">GD03967</strain>
    </source>
</reference>
<protein>
    <recommendedName>
        <fullName evidence="5">Peptidase C39-like domain-containing protein</fullName>
    </recommendedName>
</protein>
<keyword evidence="3" id="KW-1185">Reference proteome</keyword>
<evidence type="ECO:0000313" key="2">
    <source>
        <dbReference type="EMBL" id="MDH1180952.1"/>
    </source>
</evidence>
<proteinExistence type="predicted"/>
<evidence type="ECO:0008006" key="5">
    <source>
        <dbReference type="Google" id="ProtNLM"/>
    </source>
</evidence>